<keyword evidence="5 7" id="KW-0472">Membrane</keyword>
<dbReference type="EMBL" id="BEZZ01034234">
    <property type="protein sequence ID" value="GCC40210.1"/>
    <property type="molecule type" value="Genomic_DNA"/>
</dbReference>
<accession>A0A401TC24</accession>
<comment type="subcellular location">
    <subcellularLocation>
        <location evidence="1">Membrane</location>
        <topology evidence="1">Multi-pass membrane protein</topology>
    </subcellularLocation>
</comment>
<evidence type="ECO:0000256" key="1">
    <source>
        <dbReference type="ARBA" id="ARBA00004141"/>
    </source>
</evidence>
<dbReference type="PROSITE" id="PS00754">
    <property type="entry name" value="NA_NEUROTRAN_SYMP_2"/>
    <property type="match status" value="1"/>
</dbReference>
<feature type="transmembrane region" description="Helical" evidence="7">
    <location>
        <begin position="6"/>
        <end position="27"/>
    </location>
</feature>
<name>A0A401TC24_CHIPU</name>
<dbReference type="InterPro" id="IPR037272">
    <property type="entry name" value="SNS_sf"/>
</dbReference>
<dbReference type="AlphaFoldDB" id="A0A401TC24"/>
<keyword evidence="2" id="KW-0813">Transport</keyword>
<dbReference type="Pfam" id="PF00209">
    <property type="entry name" value="SNF"/>
    <property type="match status" value="1"/>
</dbReference>
<dbReference type="STRING" id="137246.A0A401TC24"/>
<comment type="caution">
    <text evidence="8">The sequence shown here is derived from an EMBL/GenBank/DDBJ whole genome shotgun (WGS) entry which is preliminary data.</text>
</comment>
<reference evidence="8 9" key="1">
    <citation type="journal article" date="2018" name="Nat. Ecol. Evol.">
        <title>Shark genomes provide insights into elasmobranch evolution and the origin of vertebrates.</title>
        <authorList>
            <person name="Hara Y"/>
            <person name="Yamaguchi K"/>
            <person name="Onimaru K"/>
            <person name="Kadota M"/>
            <person name="Koyanagi M"/>
            <person name="Keeley SD"/>
            <person name="Tatsumi K"/>
            <person name="Tanaka K"/>
            <person name="Motone F"/>
            <person name="Kageyama Y"/>
            <person name="Nozu R"/>
            <person name="Adachi N"/>
            <person name="Nishimura O"/>
            <person name="Nakagawa R"/>
            <person name="Tanegashima C"/>
            <person name="Kiyatake I"/>
            <person name="Matsumoto R"/>
            <person name="Murakumo K"/>
            <person name="Nishida K"/>
            <person name="Terakita A"/>
            <person name="Kuratani S"/>
            <person name="Sato K"/>
            <person name="Hyodo S Kuraku.S."/>
        </authorList>
    </citation>
    <scope>NUCLEOTIDE SEQUENCE [LARGE SCALE GENOMIC DNA]</scope>
</reference>
<proteinExistence type="predicted"/>
<organism evidence="8 9">
    <name type="scientific">Chiloscyllium punctatum</name>
    <name type="common">Brownbanded bambooshark</name>
    <name type="synonym">Hemiscyllium punctatum</name>
    <dbReference type="NCBI Taxonomy" id="137246"/>
    <lineage>
        <taxon>Eukaryota</taxon>
        <taxon>Metazoa</taxon>
        <taxon>Chordata</taxon>
        <taxon>Craniata</taxon>
        <taxon>Vertebrata</taxon>
        <taxon>Chondrichthyes</taxon>
        <taxon>Elasmobranchii</taxon>
        <taxon>Galeomorphii</taxon>
        <taxon>Galeoidea</taxon>
        <taxon>Orectolobiformes</taxon>
        <taxon>Hemiscylliidae</taxon>
        <taxon>Chiloscyllium</taxon>
    </lineage>
</organism>
<keyword evidence="3 7" id="KW-0812">Transmembrane</keyword>
<gene>
    <name evidence="8" type="ORF">chiPu_0024170</name>
</gene>
<dbReference type="Proteomes" id="UP000287033">
    <property type="component" value="Unassembled WGS sequence"/>
</dbReference>
<evidence type="ECO:0008006" key="10">
    <source>
        <dbReference type="Google" id="ProtNLM"/>
    </source>
</evidence>
<evidence type="ECO:0000256" key="3">
    <source>
        <dbReference type="ARBA" id="ARBA00022692"/>
    </source>
</evidence>
<dbReference type="PANTHER" id="PTHR11616">
    <property type="entry name" value="SODIUM/CHLORIDE DEPENDENT TRANSPORTER"/>
    <property type="match status" value="1"/>
</dbReference>
<sequence length="83" mass="9192">LGYASMVIVFFCNTYYIMVLVWGAYYLGHSFSSPLPWATCNNSWNTPNCSVSSRPAVGANETVCNATQDCLPGNQSPIVEFWE</sequence>
<dbReference type="PANTHER" id="PTHR11616:SF126">
    <property type="entry name" value="TRANSPORTER"/>
    <property type="match status" value="1"/>
</dbReference>
<feature type="non-terminal residue" evidence="8">
    <location>
        <position position="1"/>
    </location>
</feature>
<evidence type="ECO:0000256" key="5">
    <source>
        <dbReference type="ARBA" id="ARBA00023136"/>
    </source>
</evidence>
<evidence type="ECO:0000313" key="8">
    <source>
        <dbReference type="EMBL" id="GCC40210.1"/>
    </source>
</evidence>
<evidence type="ECO:0000256" key="2">
    <source>
        <dbReference type="ARBA" id="ARBA00022448"/>
    </source>
</evidence>
<protein>
    <recommendedName>
        <fullName evidence="10">Sodium- and chloride-dependent creatine transporter 1</fullName>
    </recommendedName>
</protein>
<dbReference type="GO" id="GO:0005886">
    <property type="term" value="C:plasma membrane"/>
    <property type="evidence" value="ECO:0007669"/>
    <property type="project" value="TreeGrafter"/>
</dbReference>
<dbReference type="GO" id="GO:0005332">
    <property type="term" value="F:gamma-aminobutyric acid:sodium:chloride symporter activity"/>
    <property type="evidence" value="ECO:0007669"/>
    <property type="project" value="TreeGrafter"/>
</dbReference>
<keyword evidence="9" id="KW-1185">Reference proteome</keyword>
<evidence type="ECO:0000256" key="7">
    <source>
        <dbReference type="SAM" id="Phobius"/>
    </source>
</evidence>
<dbReference type="SUPFAM" id="SSF161070">
    <property type="entry name" value="SNF-like"/>
    <property type="match status" value="1"/>
</dbReference>
<evidence type="ECO:0000256" key="6">
    <source>
        <dbReference type="PIRSR" id="PIRSR600175-2"/>
    </source>
</evidence>
<keyword evidence="4 7" id="KW-1133">Transmembrane helix</keyword>
<dbReference type="InterPro" id="IPR000175">
    <property type="entry name" value="Na/ntran_symport"/>
</dbReference>
<evidence type="ECO:0000313" key="9">
    <source>
        <dbReference type="Proteomes" id="UP000287033"/>
    </source>
</evidence>
<feature type="disulfide bond" evidence="6">
    <location>
        <begin position="40"/>
        <end position="49"/>
    </location>
</feature>
<evidence type="ECO:0000256" key="4">
    <source>
        <dbReference type="ARBA" id="ARBA00022989"/>
    </source>
</evidence>
<keyword evidence="6" id="KW-1015">Disulfide bond</keyword>
<dbReference type="OrthoDB" id="6581954at2759"/>